<evidence type="ECO:0000313" key="2">
    <source>
        <dbReference type="Proteomes" id="UP000198757"/>
    </source>
</evidence>
<dbReference type="STRING" id="1285928.SAMN04487894_104368"/>
<protein>
    <submittedName>
        <fullName evidence="1">Uncharacterized protein</fullName>
    </submittedName>
</protein>
<dbReference type="AlphaFoldDB" id="A0A1G6QF17"/>
<gene>
    <name evidence="1" type="ORF">SAMN04487894_104368</name>
</gene>
<keyword evidence="2" id="KW-1185">Reference proteome</keyword>
<proteinExistence type="predicted"/>
<dbReference type="OrthoDB" id="672265at2"/>
<evidence type="ECO:0000313" key="1">
    <source>
        <dbReference type="EMBL" id="SDC90286.1"/>
    </source>
</evidence>
<accession>A0A1G6QF17</accession>
<dbReference type="RefSeq" id="WP_090389970.1">
    <property type="nucleotide sequence ID" value="NZ_FMZO01000004.1"/>
</dbReference>
<sequence length="122" mass="13760">MKTEILGIHINEQARRLLKEQKNSNLVEVSTAEAAVEKFQLIDFDVVVAPENDLASNAEAMLKKLLSLNDHDSMWITYQSDHEEELGKEIAAFLKEQETAPRHSFSVTDDGLKPQGLKIEIL</sequence>
<name>A0A1G6QF17_NIADE</name>
<dbReference type="Proteomes" id="UP000198757">
    <property type="component" value="Unassembled WGS sequence"/>
</dbReference>
<reference evidence="2" key="1">
    <citation type="submission" date="2016-10" db="EMBL/GenBank/DDBJ databases">
        <authorList>
            <person name="Varghese N."/>
            <person name="Submissions S."/>
        </authorList>
    </citation>
    <scope>NUCLEOTIDE SEQUENCE [LARGE SCALE GENOMIC DNA]</scope>
    <source>
        <strain evidence="2">DSM 25811 / CCM 8410 / LMG 26954 / E90</strain>
    </source>
</reference>
<dbReference type="EMBL" id="FMZO01000004">
    <property type="protein sequence ID" value="SDC90286.1"/>
    <property type="molecule type" value="Genomic_DNA"/>
</dbReference>
<organism evidence="1 2">
    <name type="scientific">Niabella drilacis (strain DSM 25811 / CCM 8410 / CCUG 62505 / LMG 26954 / E90)</name>
    <dbReference type="NCBI Taxonomy" id="1285928"/>
    <lineage>
        <taxon>Bacteria</taxon>
        <taxon>Pseudomonadati</taxon>
        <taxon>Bacteroidota</taxon>
        <taxon>Chitinophagia</taxon>
        <taxon>Chitinophagales</taxon>
        <taxon>Chitinophagaceae</taxon>
        <taxon>Niabella</taxon>
    </lineage>
</organism>